<dbReference type="AlphaFoldDB" id="A0A286RBQ2"/>
<dbReference type="KEGG" id="ttf:THTE_0784"/>
<accession>A0A286RBQ2</accession>
<dbReference type="Proteomes" id="UP000215086">
    <property type="component" value="Chromosome"/>
</dbReference>
<name>A0A286RBQ2_9BACT</name>
<reference evidence="1 2" key="1">
    <citation type="journal article" name="Front. Microbiol.">
        <title>Sugar Metabolism of the First Thermophilic Planctomycete Thermogutta terrifontis: Comparative Genomic and Transcriptomic Approaches.</title>
        <authorList>
            <person name="Elcheninov A.G."/>
            <person name="Menzel P."/>
            <person name="Gudbergsdottir S.R."/>
            <person name="Slesarev A.I."/>
            <person name="Kadnikov V.V."/>
            <person name="Krogh A."/>
            <person name="Bonch-Osmolovskaya E.A."/>
            <person name="Peng X."/>
            <person name="Kublanov I.V."/>
        </authorList>
    </citation>
    <scope>NUCLEOTIDE SEQUENCE [LARGE SCALE GENOMIC DNA]</scope>
    <source>
        <strain evidence="1 2">R1</strain>
    </source>
</reference>
<gene>
    <name evidence="1" type="ORF">THTE_0784</name>
</gene>
<organism evidence="1 2">
    <name type="scientific">Thermogutta terrifontis</name>
    <dbReference type="NCBI Taxonomy" id="1331910"/>
    <lineage>
        <taxon>Bacteria</taxon>
        <taxon>Pseudomonadati</taxon>
        <taxon>Planctomycetota</taxon>
        <taxon>Planctomycetia</taxon>
        <taxon>Pirellulales</taxon>
        <taxon>Thermoguttaceae</taxon>
        <taxon>Thermogutta</taxon>
    </lineage>
</organism>
<evidence type="ECO:0000313" key="2">
    <source>
        <dbReference type="Proteomes" id="UP000215086"/>
    </source>
</evidence>
<proteinExistence type="predicted"/>
<evidence type="ECO:0000313" key="1">
    <source>
        <dbReference type="EMBL" id="ASV73386.1"/>
    </source>
</evidence>
<dbReference type="EMBL" id="CP018477">
    <property type="protein sequence ID" value="ASV73386.1"/>
    <property type="molecule type" value="Genomic_DNA"/>
</dbReference>
<protein>
    <submittedName>
        <fullName evidence="1">Uncharacterized protein</fullName>
    </submittedName>
</protein>
<sequence>MPLPRCERKILEINSPFLVILGGEGGDGLKRSLGDTVLSCPS</sequence>
<keyword evidence="2" id="KW-1185">Reference proteome</keyword>